<evidence type="ECO:0000256" key="1">
    <source>
        <dbReference type="ARBA" id="ARBA00006484"/>
    </source>
</evidence>
<proteinExistence type="inferred from homology"/>
<keyword evidence="4" id="KW-1185">Reference proteome</keyword>
<dbReference type="Gene3D" id="3.40.50.720">
    <property type="entry name" value="NAD(P)-binding Rossmann-like Domain"/>
    <property type="match status" value="1"/>
</dbReference>
<dbReference type="GO" id="GO:0030497">
    <property type="term" value="P:fatty acid elongation"/>
    <property type="evidence" value="ECO:0007669"/>
    <property type="project" value="TreeGrafter"/>
</dbReference>
<dbReference type="PANTHER" id="PTHR42760">
    <property type="entry name" value="SHORT-CHAIN DEHYDROGENASES/REDUCTASES FAMILY MEMBER"/>
    <property type="match status" value="1"/>
</dbReference>
<evidence type="ECO:0000313" key="4">
    <source>
        <dbReference type="Proteomes" id="UP000571950"/>
    </source>
</evidence>
<dbReference type="PANTHER" id="PTHR42760:SF40">
    <property type="entry name" value="3-OXOACYL-[ACYL-CARRIER-PROTEIN] REDUCTASE, CHLOROPLASTIC"/>
    <property type="match status" value="1"/>
</dbReference>
<dbReference type="RefSeq" id="WP_188073691.1">
    <property type="nucleotide sequence ID" value="NZ_BSPS01000017.1"/>
</dbReference>
<gene>
    <name evidence="3" type="ORF">GGR43_004156</name>
</gene>
<evidence type="ECO:0000256" key="2">
    <source>
        <dbReference type="ARBA" id="ARBA00051383"/>
    </source>
</evidence>
<comment type="caution">
    <text evidence="3">The sequence shown here is derived from an EMBL/GenBank/DDBJ whole genome shotgun (WGS) entry which is preliminary data.</text>
</comment>
<evidence type="ECO:0000313" key="3">
    <source>
        <dbReference type="EMBL" id="MBB3928412.1"/>
    </source>
</evidence>
<comment type="catalytic activity">
    <reaction evidence="2">
        <text>2,5-dichlorocyclohexa-2,5-dien-1,4-diol + NAD(+) = 2,5-dichlorohydroquinone + NADH + H(+)</text>
        <dbReference type="Rhea" id="RHEA:15741"/>
        <dbReference type="ChEBI" id="CHEBI:15378"/>
        <dbReference type="ChEBI" id="CHEBI:27545"/>
        <dbReference type="ChEBI" id="CHEBI:28975"/>
        <dbReference type="ChEBI" id="CHEBI:57540"/>
        <dbReference type="ChEBI" id="CHEBI:57945"/>
    </reaction>
</comment>
<dbReference type="GO" id="GO:0016616">
    <property type="term" value="F:oxidoreductase activity, acting on the CH-OH group of donors, NAD or NADP as acceptor"/>
    <property type="evidence" value="ECO:0007669"/>
    <property type="project" value="TreeGrafter"/>
</dbReference>
<name>A0A7W6BNI8_9SPHN</name>
<dbReference type="SUPFAM" id="SSF51735">
    <property type="entry name" value="NAD(P)-binding Rossmann-fold domains"/>
    <property type="match status" value="1"/>
</dbReference>
<dbReference type="FunFam" id="3.40.50.720:FF:000084">
    <property type="entry name" value="Short-chain dehydrogenase reductase"/>
    <property type="match status" value="1"/>
</dbReference>
<dbReference type="AlphaFoldDB" id="A0A7W6BNI8"/>
<comment type="similarity">
    <text evidence="1">Belongs to the short-chain dehydrogenases/reductases (SDR) family.</text>
</comment>
<dbReference type="InterPro" id="IPR002347">
    <property type="entry name" value="SDR_fam"/>
</dbReference>
<dbReference type="EMBL" id="JACIDT010000023">
    <property type="protein sequence ID" value="MBB3928412.1"/>
    <property type="molecule type" value="Genomic_DNA"/>
</dbReference>
<accession>A0A7W6BNI8</accession>
<protein>
    <submittedName>
        <fullName evidence="3">NAD(P)-dependent dehydrogenase (Short-subunit alcohol dehydrogenase family)</fullName>
    </submittedName>
</protein>
<dbReference type="PRINTS" id="PR00081">
    <property type="entry name" value="GDHRDH"/>
</dbReference>
<reference evidence="3 4" key="1">
    <citation type="submission" date="2020-08" db="EMBL/GenBank/DDBJ databases">
        <title>Genomic Encyclopedia of Type Strains, Phase IV (KMG-IV): sequencing the most valuable type-strain genomes for metagenomic binning, comparative biology and taxonomic classification.</title>
        <authorList>
            <person name="Goeker M."/>
        </authorList>
    </citation>
    <scope>NUCLEOTIDE SEQUENCE [LARGE SCALE GENOMIC DNA]</scope>
    <source>
        <strain evidence="3 4">DSM 26189</strain>
    </source>
</reference>
<dbReference type="Pfam" id="PF13561">
    <property type="entry name" value="adh_short_C2"/>
    <property type="match status" value="1"/>
</dbReference>
<organism evidence="3 4">
    <name type="scientific">Sphingobium jiangsuense</name>
    <dbReference type="NCBI Taxonomy" id="870476"/>
    <lineage>
        <taxon>Bacteria</taxon>
        <taxon>Pseudomonadati</taxon>
        <taxon>Pseudomonadota</taxon>
        <taxon>Alphaproteobacteria</taxon>
        <taxon>Sphingomonadales</taxon>
        <taxon>Sphingomonadaceae</taxon>
        <taxon>Sphingobium</taxon>
    </lineage>
</organism>
<dbReference type="InterPro" id="IPR036291">
    <property type="entry name" value="NAD(P)-bd_dom_sf"/>
</dbReference>
<sequence>MARLSGKTALVMGASGRDNMGQVIARRLVDEGAKIVLSGRRLDELERFAGEIGGSGIAADITSKADNDALAAQIGNRFGGVDIVVNATGWGLLKPFELTTEEELRRMVDLQFVGPFLFFQSILPQVREGGSLIQISSATATIMLDDHAAYMGTKAGFDHVMRCLANEYGRRGIRANSVSPGFTETPMTAGAAKVPGLLETYASRYPLGRVGRTDDIADAVAWLASDGCFMSGQNLQVNGGLTLRGNPSREEIDAAVMAATGRPRPRPWGNGRTGSGRNG</sequence>
<dbReference type="Proteomes" id="UP000571950">
    <property type="component" value="Unassembled WGS sequence"/>
</dbReference>